<feature type="transmembrane region" description="Helical" evidence="1">
    <location>
        <begin position="253"/>
        <end position="272"/>
    </location>
</feature>
<dbReference type="GO" id="GO:0008324">
    <property type="term" value="F:monoatomic cation transmembrane transporter activity"/>
    <property type="evidence" value="ECO:0007669"/>
    <property type="project" value="InterPro"/>
</dbReference>
<keyword evidence="4" id="KW-1185">Reference proteome</keyword>
<feature type="transmembrane region" description="Helical" evidence="1">
    <location>
        <begin position="102"/>
        <end position="118"/>
    </location>
</feature>
<feature type="transmembrane region" description="Helical" evidence="1">
    <location>
        <begin position="161"/>
        <end position="185"/>
    </location>
</feature>
<feature type="domain" description="RCK C-terminal" evidence="2">
    <location>
        <begin position="585"/>
        <end position="665"/>
    </location>
</feature>
<dbReference type="Proteomes" id="UP000286806">
    <property type="component" value="Unassembled WGS sequence"/>
</dbReference>
<sequence length="689" mass="79296">MPINLRYRLSALFVIGVFNLLIFNRYFPLSEGWWETYGYLYNLGLKPYHDFDLAFTPLFTIINGYLLDIFGDSFFYLRLFGVAVYLLAILCLQLFLEQFFSAKASAISVIVASFLLFSEPQFIAKDYHTYQLLIVSLTLLLHSWIAGNAKLTKIQNFGGSLLLGMLVCLMIFLKQNVGVLLYAALMLSFVLQKGEWLLAKLLGLTFGVIIAVLAMLPIISFADWQNLLFSNDAKGNLVTVLGRFFIDPTNRNILKKSMLIAGMYFFFRYLFYFKSDWQKKWMNSIHVLLNKQLTQRALFATSVLLIIGIAITNSLYHLLRELIIPVSIALLIVLSFKIYRRLRDDATTSEINIKYVGIVFPLIALAYSNTNTASFDFNGMQIPIAFTVAWILNRIQRFPQQKYFLLASLFFLAILPRIAIGKLLVPYSWWENTQGSVFSARYQTNYPDLAGIYVDVKYRDVFNMIKLYVDRYSLSQSDVYFYNLPIFYALHKKIPPFREVVQWFDVVSSKQMENELRALRKHPPRVIVALEPSPVAFAVNRILKQNENLPQEDFRNQLDQWVFEGKYRLVRSVALPTHKLNISKLEIMPKATQNVLIQNVSIIGEDLDNAVQTIGALKNKVRVVEVIRNALIYQPTPSFKLKAGDMLTLRGNYQDLMAVSDELGVARDLPRDWNSVNIYLREDVNINGN</sequence>
<feature type="transmembrane region" description="Helical" evidence="1">
    <location>
        <begin position="74"/>
        <end position="96"/>
    </location>
</feature>
<reference evidence="3 4" key="1">
    <citation type="journal article" date="2019" name="Front. Microbiol.">
        <title>Genomes of Neutrophilic Sulfur-Oxidizing Chemolithoautotrophs Representing 9 Proteobacterial Species From 8 Genera.</title>
        <authorList>
            <person name="Watanabe T."/>
            <person name="Kojima H."/>
            <person name="Umezawa K."/>
            <person name="Hori C."/>
            <person name="Takasuka T.E."/>
            <person name="Kato Y."/>
            <person name="Fukui M."/>
        </authorList>
    </citation>
    <scope>NUCLEOTIDE SEQUENCE [LARGE SCALE GENOMIC DNA]</scope>
    <source>
        <strain evidence="3 4">TTN</strain>
    </source>
</reference>
<keyword evidence="1" id="KW-0812">Transmembrane</keyword>
<evidence type="ECO:0000313" key="4">
    <source>
        <dbReference type="Proteomes" id="UP000286806"/>
    </source>
</evidence>
<feature type="transmembrane region" description="Helical" evidence="1">
    <location>
        <begin position="293"/>
        <end position="316"/>
    </location>
</feature>
<organism evidence="3 4">
    <name type="scientific">Sulfuriferula multivorans</name>
    <dbReference type="NCBI Taxonomy" id="1559896"/>
    <lineage>
        <taxon>Bacteria</taxon>
        <taxon>Pseudomonadati</taxon>
        <taxon>Pseudomonadota</taxon>
        <taxon>Betaproteobacteria</taxon>
        <taxon>Nitrosomonadales</taxon>
        <taxon>Sulfuricellaceae</taxon>
        <taxon>Sulfuriferula</taxon>
    </lineage>
</organism>
<dbReference type="InterPro" id="IPR006037">
    <property type="entry name" value="RCK_C"/>
</dbReference>
<gene>
    <name evidence="3" type="ORF">SFMTTN_0081</name>
</gene>
<keyword evidence="1" id="KW-0472">Membrane</keyword>
<name>A0A401J9Q4_9PROT</name>
<dbReference type="EMBL" id="BGOW01000001">
    <property type="protein sequence ID" value="GBL44286.1"/>
    <property type="molecule type" value="Genomic_DNA"/>
</dbReference>
<proteinExistence type="predicted"/>
<evidence type="ECO:0000259" key="2">
    <source>
        <dbReference type="PROSITE" id="PS51202"/>
    </source>
</evidence>
<feature type="transmembrane region" description="Helical" evidence="1">
    <location>
        <begin position="373"/>
        <end position="392"/>
    </location>
</feature>
<dbReference type="AlphaFoldDB" id="A0A401J9Q4"/>
<feature type="transmembrane region" description="Helical" evidence="1">
    <location>
        <begin position="130"/>
        <end position="149"/>
    </location>
</feature>
<dbReference type="SUPFAM" id="SSF116726">
    <property type="entry name" value="TrkA C-terminal domain-like"/>
    <property type="match status" value="1"/>
</dbReference>
<feature type="transmembrane region" description="Helical" evidence="1">
    <location>
        <begin position="7"/>
        <end position="27"/>
    </location>
</feature>
<evidence type="ECO:0000313" key="3">
    <source>
        <dbReference type="EMBL" id="GBL44286.1"/>
    </source>
</evidence>
<comment type="caution">
    <text evidence="3">The sequence shown here is derived from an EMBL/GenBank/DDBJ whole genome shotgun (WGS) entry which is preliminary data.</text>
</comment>
<feature type="transmembrane region" description="Helical" evidence="1">
    <location>
        <begin position="351"/>
        <end position="367"/>
    </location>
</feature>
<dbReference type="InterPro" id="IPR036721">
    <property type="entry name" value="RCK_C_sf"/>
</dbReference>
<keyword evidence="1" id="KW-1133">Transmembrane helix</keyword>
<evidence type="ECO:0000256" key="1">
    <source>
        <dbReference type="SAM" id="Phobius"/>
    </source>
</evidence>
<feature type="transmembrane region" description="Helical" evidence="1">
    <location>
        <begin position="404"/>
        <end position="430"/>
    </location>
</feature>
<feature type="transmembrane region" description="Helical" evidence="1">
    <location>
        <begin position="47"/>
        <end position="67"/>
    </location>
</feature>
<feature type="transmembrane region" description="Helical" evidence="1">
    <location>
        <begin position="197"/>
        <end position="222"/>
    </location>
</feature>
<protein>
    <recommendedName>
        <fullName evidence="2">RCK C-terminal domain-containing protein</fullName>
    </recommendedName>
</protein>
<dbReference type="GO" id="GO:0006813">
    <property type="term" value="P:potassium ion transport"/>
    <property type="evidence" value="ECO:0007669"/>
    <property type="project" value="InterPro"/>
</dbReference>
<accession>A0A401J9Q4</accession>
<feature type="transmembrane region" description="Helical" evidence="1">
    <location>
        <begin position="322"/>
        <end position="339"/>
    </location>
</feature>
<dbReference type="PROSITE" id="PS51202">
    <property type="entry name" value="RCK_C"/>
    <property type="match status" value="1"/>
</dbReference>